<dbReference type="EMBL" id="JAUSUB010000011">
    <property type="protein sequence ID" value="MDQ0270928.1"/>
    <property type="molecule type" value="Genomic_DNA"/>
</dbReference>
<dbReference type="EC" id="2.4.-.-" evidence="3"/>
<organism evidence="3 4">
    <name type="scientific">Cytobacillus purgationiresistens</name>
    <dbReference type="NCBI Taxonomy" id="863449"/>
    <lineage>
        <taxon>Bacteria</taxon>
        <taxon>Bacillati</taxon>
        <taxon>Bacillota</taxon>
        <taxon>Bacilli</taxon>
        <taxon>Bacillales</taxon>
        <taxon>Bacillaceae</taxon>
        <taxon>Cytobacillus</taxon>
    </lineage>
</organism>
<keyword evidence="4" id="KW-1185">Reference proteome</keyword>
<dbReference type="GO" id="GO:0016757">
    <property type="term" value="F:glycosyltransferase activity"/>
    <property type="evidence" value="ECO:0007669"/>
    <property type="project" value="UniProtKB-KW"/>
</dbReference>
<dbReference type="Pfam" id="PF00534">
    <property type="entry name" value="Glycos_transf_1"/>
    <property type="match status" value="1"/>
</dbReference>
<protein>
    <submittedName>
        <fullName evidence="3">Glycosyltransferase EpsF</fullName>
        <ecNumber evidence="3">2.4.-.-</ecNumber>
    </submittedName>
</protein>
<dbReference type="InterPro" id="IPR001296">
    <property type="entry name" value="Glyco_trans_1"/>
</dbReference>
<dbReference type="Pfam" id="PF13439">
    <property type="entry name" value="Glyco_transf_4"/>
    <property type="match status" value="1"/>
</dbReference>
<dbReference type="Gene3D" id="3.40.50.2000">
    <property type="entry name" value="Glycogen Phosphorylase B"/>
    <property type="match status" value="2"/>
</dbReference>
<dbReference type="InterPro" id="IPR028098">
    <property type="entry name" value="Glyco_trans_4-like_N"/>
</dbReference>
<evidence type="ECO:0000259" key="1">
    <source>
        <dbReference type="Pfam" id="PF00534"/>
    </source>
</evidence>
<evidence type="ECO:0000313" key="4">
    <source>
        <dbReference type="Proteomes" id="UP001238088"/>
    </source>
</evidence>
<dbReference type="PANTHER" id="PTHR45947">
    <property type="entry name" value="SULFOQUINOVOSYL TRANSFERASE SQD2"/>
    <property type="match status" value="1"/>
</dbReference>
<feature type="domain" description="Glycosyl transferase family 1" evidence="1">
    <location>
        <begin position="193"/>
        <end position="343"/>
    </location>
</feature>
<dbReference type="Proteomes" id="UP001238088">
    <property type="component" value="Unassembled WGS sequence"/>
</dbReference>
<comment type="caution">
    <text evidence="3">The sequence shown here is derived from an EMBL/GenBank/DDBJ whole genome shotgun (WGS) entry which is preliminary data.</text>
</comment>
<dbReference type="PANTHER" id="PTHR45947:SF3">
    <property type="entry name" value="SULFOQUINOVOSYL TRANSFERASE SQD2"/>
    <property type="match status" value="1"/>
</dbReference>
<evidence type="ECO:0000259" key="2">
    <source>
        <dbReference type="Pfam" id="PF13439"/>
    </source>
</evidence>
<name>A0ABU0AI46_9BACI</name>
<accession>A0ABU0AI46</accession>
<reference evidence="3 4" key="1">
    <citation type="submission" date="2023-07" db="EMBL/GenBank/DDBJ databases">
        <title>Genomic Encyclopedia of Type Strains, Phase IV (KMG-IV): sequencing the most valuable type-strain genomes for metagenomic binning, comparative biology and taxonomic classification.</title>
        <authorList>
            <person name="Goeker M."/>
        </authorList>
    </citation>
    <scope>NUCLEOTIDE SEQUENCE [LARGE SCALE GENOMIC DNA]</scope>
    <source>
        <strain evidence="3 4">DSM 23494</strain>
    </source>
</reference>
<keyword evidence="3" id="KW-0328">Glycosyltransferase</keyword>
<dbReference type="SUPFAM" id="SSF53756">
    <property type="entry name" value="UDP-Glycosyltransferase/glycogen phosphorylase"/>
    <property type="match status" value="1"/>
</dbReference>
<sequence length="375" mass="42066">MEPQVPKRVLHVVSSMGRGGAETLIMNVYRNMDRSLCQFDFITHSSGVGDYDEEIRNLGGRIYQIQSLGEIGPFRYVKDLKRMMSNGEYTAVHAHTDYQSGFPALAAKLSGIQTRICHSHSSSWLKSGKREELALKVLKSLIRLSATKYCSCSEEAAAFLFGKKRKKEVQILHNSIEVNEYVNTDSNLKMMMHQTLNIPDHAKIIGHVGRFSDSKNQQFILNVLKSLLVEGPDYYAVFVGDGPLRQRIESKAEELGVGENVKFLGIRTDIPQLMNGFDIFIFPSLFEGFGIVLLEAQCAGVPCIAADSVPKSTDMGLGLTKYLSLHSSIEQWCKEIKSSLSVSKPSKDEIRQQFTNKGFHIENVLQDWMQLYDVG</sequence>
<evidence type="ECO:0000313" key="3">
    <source>
        <dbReference type="EMBL" id="MDQ0270928.1"/>
    </source>
</evidence>
<gene>
    <name evidence="3" type="ORF">J2S17_002814</name>
</gene>
<dbReference type="CDD" id="cd03812">
    <property type="entry name" value="GT4_CapH-like"/>
    <property type="match status" value="1"/>
</dbReference>
<dbReference type="InterPro" id="IPR050194">
    <property type="entry name" value="Glycosyltransferase_grp1"/>
</dbReference>
<keyword evidence="3" id="KW-0808">Transferase</keyword>
<feature type="domain" description="Glycosyltransferase subfamily 4-like N-terminal" evidence="2">
    <location>
        <begin position="19"/>
        <end position="178"/>
    </location>
</feature>
<proteinExistence type="predicted"/>